<dbReference type="InParanoid" id="A0A067MJ31"/>
<gene>
    <name evidence="2" type="ORF">BOTBODRAFT_65265</name>
</gene>
<evidence type="ECO:0000313" key="2">
    <source>
        <dbReference type="EMBL" id="KDQ15559.1"/>
    </source>
</evidence>
<sequence length="108" mass="11364">MTRSLFYFFALIGVVALSVVPKVLAEDYRLYFNPPSGESLDEFCAQWSSTCPTVVTSHDPNATSGQVYEPAPPGSGAVAQAFCNANDAGVVTQYANEVASDLGATPVP</sequence>
<dbReference type="EMBL" id="KL198031">
    <property type="protein sequence ID" value="KDQ15559.1"/>
    <property type="molecule type" value="Genomic_DNA"/>
</dbReference>
<feature type="chain" id="PRO_5001644729" evidence="1">
    <location>
        <begin position="26"/>
        <end position="108"/>
    </location>
</feature>
<organism evidence="2 3">
    <name type="scientific">Botryobasidium botryosum (strain FD-172 SS1)</name>
    <dbReference type="NCBI Taxonomy" id="930990"/>
    <lineage>
        <taxon>Eukaryota</taxon>
        <taxon>Fungi</taxon>
        <taxon>Dikarya</taxon>
        <taxon>Basidiomycota</taxon>
        <taxon>Agaricomycotina</taxon>
        <taxon>Agaricomycetes</taxon>
        <taxon>Cantharellales</taxon>
        <taxon>Botryobasidiaceae</taxon>
        <taxon>Botryobasidium</taxon>
    </lineage>
</organism>
<accession>A0A067MJ31</accession>
<reference evidence="3" key="1">
    <citation type="journal article" date="2014" name="Proc. Natl. Acad. Sci. U.S.A.">
        <title>Extensive sampling of basidiomycete genomes demonstrates inadequacy of the white-rot/brown-rot paradigm for wood decay fungi.</title>
        <authorList>
            <person name="Riley R."/>
            <person name="Salamov A.A."/>
            <person name="Brown D.W."/>
            <person name="Nagy L.G."/>
            <person name="Floudas D."/>
            <person name="Held B.W."/>
            <person name="Levasseur A."/>
            <person name="Lombard V."/>
            <person name="Morin E."/>
            <person name="Otillar R."/>
            <person name="Lindquist E.A."/>
            <person name="Sun H."/>
            <person name="LaButti K.M."/>
            <person name="Schmutz J."/>
            <person name="Jabbour D."/>
            <person name="Luo H."/>
            <person name="Baker S.E."/>
            <person name="Pisabarro A.G."/>
            <person name="Walton J.D."/>
            <person name="Blanchette R.A."/>
            <person name="Henrissat B."/>
            <person name="Martin F."/>
            <person name="Cullen D."/>
            <person name="Hibbett D.S."/>
            <person name="Grigoriev I.V."/>
        </authorList>
    </citation>
    <scope>NUCLEOTIDE SEQUENCE [LARGE SCALE GENOMIC DNA]</scope>
    <source>
        <strain evidence="3">FD-172 SS1</strain>
    </source>
</reference>
<proteinExistence type="predicted"/>
<protein>
    <submittedName>
        <fullName evidence="2">Uncharacterized protein</fullName>
    </submittedName>
</protein>
<evidence type="ECO:0000256" key="1">
    <source>
        <dbReference type="SAM" id="SignalP"/>
    </source>
</evidence>
<dbReference type="OrthoDB" id="2568950at2759"/>
<feature type="signal peptide" evidence="1">
    <location>
        <begin position="1"/>
        <end position="25"/>
    </location>
</feature>
<evidence type="ECO:0000313" key="3">
    <source>
        <dbReference type="Proteomes" id="UP000027195"/>
    </source>
</evidence>
<dbReference type="HOGENOM" id="CLU_2196506_0_0_1"/>
<keyword evidence="1" id="KW-0732">Signal</keyword>
<name>A0A067MJ31_BOTB1</name>
<dbReference type="AlphaFoldDB" id="A0A067MJ31"/>
<keyword evidence="3" id="KW-1185">Reference proteome</keyword>
<dbReference type="Proteomes" id="UP000027195">
    <property type="component" value="Unassembled WGS sequence"/>
</dbReference>